<gene>
    <name evidence="1" type="ORF">ACFQ3T_34700</name>
</gene>
<organism evidence="1 2">
    <name type="scientific">Saccharothrix hoggarensis</name>
    <dbReference type="NCBI Taxonomy" id="913853"/>
    <lineage>
        <taxon>Bacteria</taxon>
        <taxon>Bacillati</taxon>
        <taxon>Actinomycetota</taxon>
        <taxon>Actinomycetes</taxon>
        <taxon>Pseudonocardiales</taxon>
        <taxon>Pseudonocardiaceae</taxon>
        <taxon>Saccharothrix</taxon>
    </lineage>
</organism>
<evidence type="ECO:0000313" key="1">
    <source>
        <dbReference type="EMBL" id="MFD1152313.1"/>
    </source>
</evidence>
<name>A0ABW3R5H9_9PSEU</name>
<evidence type="ECO:0000313" key="2">
    <source>
        <dbReference type="Proteomes" id="UP001597168"/>
    </source>
</evidence>
<reference evidence="2" key="1">
    <citation type="journal article" date="2019" name="Int. J. Syst. Evol. Microbiol.">
        <title>The Global Catalogue of Microorganisms (GCM) 10K type strain sequencing project: providing services to taxonomists for standard genome sequencing and annotation.</title>
        <authorList>
            <consortium name="The Broad Institute Genomics Platform"/>
            <consortium name="The Broad Institute Genome Sequencing Center for Infectious Disease"/>
            <person name="Wu L."/>
            <person name="Ma J."/>
        </authorList>
    </citation>
    <scope>NUCLEOTIDE SEQUENCE [LARGE SCALE GENOMIC DNA]</scope>
    <source>
        <strain evidence="2">CCUG 60214</strain>
    </source>
</reference>
<dbReference type="RefSeq" id="WP_380730063.1">
    <property type="nucleotide sequence ID" value="NZ_JBHTLK010000363.1"/>
</dbReference>
<accession>A0ABW3R5H9</accession>
<evidence type="ECO:0008006" key="3">
    <source>
        <dbReference type="Google" id="ProtNLM"/>
    </source>
</evidence>
<comment type="caution">
    <text evidence="1">The sequence shown here is derived from an EMBL/GenBank/DDBJ whole genome shotgun (WGS) entry which is preliminary data.</text>
</comment>
<proteinExistence type="predicted"/>
<keyword evidence="2" id="KW-1185">Reference proteome</keyword>
<protein>
    <recommendedName>
        <fullName evidence="3">Helix-turn-helix transcriptional regulator</fullName>
    </recommendedName>
</protein>
<feature type="non-terminal residue" evidence="1">
    <location>
        <position position="1"/>
    </location>
</feature>
<dbReference type="Proteomes" id="UP001597168">
    <property type="component" value="Unassembled WGS sequence"/>
</dbReference>
<sequence length="170" mass="18008">ALSLERHAEAQVRLGDRAAARADLDRALPPALGSRIPSHLVIRVHGVRVLAADSLGGALGVIRDAERWLHEAPHVCDPCSMGFRIAAATACACAGSPSRARAHLAEAERISGLWQGGPWSAALWEVRAEVRRAEGRRAQAAALFFAADEEVAALARPLEERRCLAAAAAC</sequence>
<dbReference type="EMBL" id="JBHTLK010000363">
    <property type="protein sequence ID" value="MFD1152313.1"/>
    <property type="molecule type" value="Genomic_DNA"/>
</dbReference>